<name>A0A9P4GA67_9PLEO</name>
<proteinExistence type="predicted"/>
<reference evidence="1" key="1">
    <citation type="submission" date="2020-01" db="EMBL/GenBank/DDBJ databases">
        <authorList>
            <consortium name="DOE Joint Genome Institute"/>
            <person name="Haridas S."/>
            <person name="Albert R."/>
            <person name="Binder M."/>
            <person name="Bloem J."/>
            <person name="Labutti K."/>
            <person name="Salamov A."/>
            <person name="Andreopoulos B."/>
            <person name="Baker S.E."/>
            <person name="Barry K."/>
            <person name="Bills G."/>
            <person name="Bluhm B.H."/>
            <person name="Cannon C."/>
            <person name="Castanera R."/>
            <person name="Culley D.E."/>
            <person name="Daum C."/>
            <person name="Ezra D."/>
            <person name="Gonzalez J.B."/>
            <person name="Henrissat B."/>
            <person name="Kuo A."/>
            <person name="Liang C."/>
            <person name="Lipzen A."/>
            <person name="Lutzoni F."/>
            <person name="Magnuson J."/>
            <person name="Mondo S."/>
            <person name="Nolan M."/>
            <person name="Ohm R."/>
            <person name="Pangilinan J."/>
            <person name="Park H.-J."/>
            <person name="Ramirez L."/>
            <person name="Alfaro M."/>
            <person name="Sun H."/>
            <person name="Tritt A."/>
            <person name="Yoshinaga Y."/>
            <person name="Zwiers L.-H."/>
            <person name="Turgeon B.G."/>
            <person name="Goodwin S.B."/>
            <person name="Spatafora J.W."/>
            <person name="Crous P.W."/>
            <person name="Grigoriev I.V."/>
        </authorList>
    </citation>
    <scope>NUCLEOTIDE SEQUENCE</scope>
    <source>
        <strain evidence="1">CBS 394.84</strain>
    </source>
</reference>
<dbReference type="OrthoDB" id="3663214at2759"/>
<comment type="caution">
    <text evidence="1">The sequence shown here is derived from an EMBL/GenBank/DDBJ whole genome shotgun (WGS) entry which is preliminary data.</text>
</comment>
<protein>
    <submittedName>
        <fullName evidence="1">Uncharacterized protein</fullName>
    </submittedName>
</protein>
<gene>
    <name evidence="1" type="ORF">K460DRAFT_173711</name>
</gene>
<organism evidence="1 2">
    <name type="scientific">Cucurbitaria berberidis CBS 394.84</name>
    <dbReference type="NCBI Taxonomy" id="1168544"/>
    <lineage>
        <taxon>Eukaryota</taxon>
        <taxon>Fungi</taxon>
        <taxon>Dikarya</taxon>
        <taxon>Ascomycota</taxon>
        <taxon>Pezizomycotina</taxon>
        <taxon>Dothideomycetes</taxon>
        <taxon>Pleosporomycetidae</taxon>
        <taxon>Pleosporales</taxon>
        <taxon>Pleosporineae</taxon>
        <taxon>Cucurbitariaceae</taxon>
        <taxon>Cucurbitaria</taxon>
    </lineage>
</organism>
<dbReference type="Proteomes" id="UP000800039">
    <property type="component" value="Unassembled WGS sequence"/>
</dbReference>
<evidence type="ECO:0000313" key="2">
    <source>
        <dbReference type="Proteomes" id="UP000800039"/>
    </source>
</evidence>
<dbReference type="EMBL" id="ML976618">
    <property type="protein sequence ID" value="KAF1841799.1"/>
    <property type="molecule type" value="Genomic_DNA"/>
</dbReference>
<dbReference type="AlphaFoldDB" id="A0A9P4GA67"/>
<dbReference type="GeneID" id="63844238"/>
<accession>A0A9P4GA67</accession>
<dbReference type="RefSeq" id="XP_040784362.1">
    <property type="nucleotide sequence ID" value="XM_040926986.1"/>
</dbReference>
<evidence type="ECO:0000313" key="1">
    <source>
        <dbReference type="EMBL" id="KAF1841799.1"/>
    </source>
</evidence>
<keyword evidence="2" id="KW-1185">Reference proteome</keyword>
<sequence length="287" mass="33164">MVSDFEVPRFLRELLTHGTRLHYMWKRGSLLDLSTRKRIALTCLSTPGRTLTYDGVLMALWRFWPFRQDQARPVHAPQRVLQFLRWQESGFDDDFPVIGHDGGQLLFFLPRGHENKIFKNIWQEKIEKSSEKKGLDKKKDSNGDCYFFGQLGYFDIAEYKPEGHECSPLINNLPKELKLKILRCLFAFKTKVYVVNSIHRKTGQPIYAFVVWRPSHLQDEIYPDYPDLPPGNRWRGPPTGSFFALAETNVEHRALVREICFGENEIVMPGGIGYDGTIKPGPISYAG</sequence>